<accession>A0ABM9JYP0</accession>
<sequence length="854" mass="90556">MSNSIFSTLHGLLQSGAGKKVLQLAKDQFPGPIQTVLNDYLNGICLQLGQYATLQVDPATRQLTLQAETGQADLELQATADGATVTLTSTQYLDAQVVLSFSPVDGGVKLELVADMGATLQWQLQLLWPRLLAWSPANQMQFANGKLDLVVGPDLSIMFNGQGSMLYNHRDFLNAALSVQHTPEATGVLFGVVAQAWSPGSLWAPLSVLTFDNSGLVVSTLPGKSGSLATLGLLSADAVPALKADFDTIPGVLFFTSLQLKDKLAAVAQFLGDVSQLDLFASYASANGAVALKAVLNDGFSAKNNGVFRFDGFELDWDLSGSGNQANATITAIAAGQFCPDANTTLDLGLSGQIVPSEGDLALTLTIQNWNQPFGLSTVLIEELEAGVKIGAMAAGVTLDFGGDIKLSNPTSPQYEFEVGFEIEVADFEVPNGIAIWTKADQAPMTLSNVLDAAFALDFSPQAFRQAGEPEIADVVACIDDLVSVVQFDAWFVEGASLQKIGTLGPFPPGFGLQAQLTLLQQADVQVSVTLEEKARPEAGFSGSIDVRQPVVWGSVFHLSGWDPASGQPSKQGPAFAIAATPTGIVVPGVNGGEPVRLYASLYLCFLDVVTEHLYALVTNGHRFEIDYAVQNRNPAGGCGTWSGDSIRFMFDPSAYQMSAAFSFDFGWNNVQFGDIKLWGVTVVPAFTLPDFGLAAGLSVAASTKQLTVAGYFDFDLLGLKLTLGSSTNPYTILSVNVNGVVTRLEDIANQVQETIKDEAASLLQDALHTLDAFLAWAKQQWHKLLNDLQAVARILKNQFGQVEAALVNLLKGLGAAAAEVQQAMVALGYALEQVVEWVGAAFGCPIKQAAALL</sequence>
<name>A0ABM9JYP0_9RALS</name>
<reference evidence="1 2" key="1">
    <citation type="submission" date="2023-07" db="EMBL/GenBank/DDBJ databases">
        <authorList>
            <person name="Peeters C."/>
        </authorList>
    </citation>
    <scope>NUCLEOTIDE SEQUENCE [LARGE SCALE GENOMIC DNA]</scope>
    <source>
        <strain evidence="1 2">LMG 19083</strain>
    </source>
</reference>
<gene>
    <name evidence="1" type="ORF">LMG19083_04756</name>
</gene>
<protein>
    <submittedName>
        <fullName evidence="1">Uncharacterized protein</fullName>
    </submittedName>
</protein>
<keyword evidence="2" id="KW-1185">Reference proteome</keyword>
<proteinExistence type="predicted"/>
<dbReference type="EMBL" id="CATZBU010000021">
    <property type="protein sequence ID" value="CAJ0808703.1"/>
    <property type="molecule type" value="Genomic_DNA"/>
</dbReference>
<dbReference type="RefSeq" id="WP_316669272.1">
    <property type="nucleotide sequence ID" value="NZ_CATZBU010000021.1"/>
</dbReference>
<dbReference type="Proteomes" id="UP001189813">
    <property type="component" value="Unassembled WGS sequence"/>
</dbReference>
<evidence type="ECO:0000313" key="2">
    <source>
        <dbReference type="Proteomes" id="UP001189813"/>
    </source>
</evidence>
<evidence type="ECO:0000313" key="1">
    <source>
        <dbReference type="EMBL" id="CAJ0808703.1"/>
    </source>
</evidence>
<organism evidence="1 2">
    <name type="scientific">Ralstonia psammae</name>
    <dbReference type="NCBI Taxonomy" id="3058598"/>
    <lineage>
        <taxon>Bacteria</taxon>
        <taxon>Pseudomonadati</taxon>
        <taxon>Pseudomonadota</taxon>
        <taxon>Betaproteobacteria</taxon>
        <taxon>Burkholderiales</taxon>
        <taxon>Burkholderiaceae</taxon>
        <taxon>Ralstonia</taxon>
    </lineage>
</organism>
<comment type="caution">
    <text evidence="1">The sequence shown here is derived from an EMBL/GenBank/DDBJ whole genome shotgun (WGS) entry which is preliminary data.</text>
</comment>